<dbReference type="InterPro" id="IPR004391">
    <property type="entry name" value="Glu_race"/>
</dbReference>
<evidence type="ECO:0000256" key="6">
    <source>
        <dbReference type="ARBA" id="ARBA00023316"/>
    </source>
</evidence>
<protein>
    <recommendedName>
        <fullName evidence="2 7">Glutamate racemase</fullName>
        <ecNumber evidence="2 7">5.1.1.3</ecNumber>
    </recommendedName>
</protein>
<reference evidence="8 9" key="1">
    <citation type="submission" date="2018-11" db="EMBL/GenBank/DDBJ databases">
        <title>Vibrio LJC006 sp. nov., isolated from seawater during the bloom of the enteromorpha.</title>
        <authorList>
            <person name="Liang J."/>
        </authorList>
    </citation>
    <scope>NUCLEOTIDE SEQUENCE [LARGE SCALE GENOMIC DNA]</scope>
    <source>
        <strain evidence="8 9">LJC006</strain>
    </source>
</reference>
<dbReference type="SUPFAM" id="SSF53681">
    <property type="entry name" value="Aspartate/glutamate racemase"/>
    <property type="match status" value="2"/>
</dbReference>
<keyword evidence="9" id="KW-1185">Reference proteome</keyword>
<keyword evidence="3 7" id="KW-0133">Cell shape</keyword>
<name>A0A3N9U176_9VIBR</name>
<dbReference type="AlphaFoldDB" id="A0A3N9U176"/>
<evidence type="ECO:0000256" key="2">
    <source>
        <dbReference type="ARBA" id="ARBA00013090"/>
    </source>
</evidence>
<comment type="caution">
    <text evidence="8">The sequence shown here is derived from an EMBL/GenBank/DDBJ whole genome shotgun (WGS) entry which is preliminary data.</text>
</comment>
<dbReference type="Pfam" id="PF01177">
    <property type="entry name" value="Asp_Glu_race"/>
    <property type="match status" value="1"/>
</dbReference>
<evidence type="ECO:0000256" key="7">
    <source>
        <dbReference type="HAMAP-Rule" id="MF_00258"/>
    </source>
</evidence>
<comment type="catalytic activity">
    <reaction evidence="1 7">
        <text>L-glutamate = D-glutamate</text>
        <dbReference type="Rhea" id="RHEA:12813"/>
        <dbReference type="ChEBI" id="CHEBI:29985"/>
        <dbReference type="ChEBI" id="CHEBI:29986"/>
        <dbReference type="EC" id="5.1.1.3"/>
    </reaction>
</comment>
<comment type="function">
    <text evidence="7">Provides the (R)-glutamate required for cell wall biosynthesis.</text>
</comment>
<dbReference type="GO" id="GO:0009252">
    <property type="term" value="P:peptidoglycan biosynthetic process"/>
    <property type="evidence" value="ECO:0007669"/>
    <property type="project" value="UniProtKB-UniRule"/>
</dbReference>
<evidence type="ECO:0000256" key="5">
    <source>
        <dbReference type="ARBA" id="ARBA00023235"/>
    </source>
</evidence>
<evidence type="ECO:0000256" key="4">
    <source>
        <dbReference type="ARBA" id="ARBA00022984"/>
    </source>
</evidence>
<dbReference type="EC" id="5.1.1.3" evidence="2 7"/>
<feature type="binding site" evidence="7">
    <location>
        <begin position="45"/>
        <end position="46"/>
    </location>
    <ligand>
        <name>substrate</name>
    </ligand>
</feature>
<dbReference type="GO" id="GO:0008881">
    <property type="term" value="F:glutamate racemase activity"/>
    <property type="evidence" value="ECO:0007669"/>
    <property type="project" value="UniProtKB-UniRule"/>
</dbReference>
<accession>A0A3N9U176</accession>
<evidence type="ECO:0000313" key="9">
    <source>
        <dbReference type="Proteomes" id="UP000281112"/>
    </source>
</evidence>
<gene>
    <name evidence="7" type="primary">murI</name>
    <name evidence="8" type="ORF">EES38_19500</name>
</gene>
<evidence type="ECO:0000256" key="1">
    <source>
        <dbReference type="ARBA" id="ARBA00001602"/>
    </source>
</evidence>
<dbReference type="Gene3D" id="3.40.50.1860">
    <property type="match status" value="2"/>
</dbReference>
<dbReference type="UniPathway" id="UPA00219"/>
<feature type="binding site" evidence="7">
    <location>
        <begin position="78"/>
        <end position="79"/>
    </location>
    <ligand>
        <name>substrate</name>
    </ligand>
</feature>
<dbReference type="EMBL" id="RJVQ01000012">
    <property type="protein sequence ID" value="RQW61526.1"/>
    <property type="molecule type" value="Genomic_DNA"/>
</dbReference>
<feature type="active site" description="Proton donor/acceptor" evidence="7">
    <location>
        <position position="77"/>
    </location>
</feature>
<comment type="similarity">
    <text evidence="7">Belongs to the aspartate/glutamate racemases family.</text>
</comment>
<feature type="binding site" evidence="7">
    <location>
        <begin position="13"/>
        <end position="14"/>
    </location>
    <ligand>
        <name>substrate</name>
    </ligand>
</feature>
<dbReference type="NCBIfam" id="TIGR00067">
    <property type="entry name" value="glut_race"/>
    <property type="match status" value="1"/>
</dbReference>
<dbReference type="HAMAP" id="MF_00258">
    <property type="entry name" value="Glu_racemase"/>
    <property type="match status" value="1"/>
</dbReference>
<feature type="binding site" evidence="7">
    <location>
        <begin position="186"/>
        <end position="187"/>
    </location>
    <ligand>
        <name>substrate</name>
    </ligand>
</feature>
<dbReference type="FunFam" id="3.40.50.1860:FF:000001">
    <property type="entry name" value="Glutamate racemase"/>
    <property type="match status" value="1"/>
</dbReference>
<dbReference type="Proteomes" id="UP000281112">
    <property type="component" value="Unassembled WGS sequence"/>
</dbReference>
<dbReference type="GO" id="GO:0071555">
    <property type="term" value="P:cell wall organization"/>
    <property type="evidence" value="ECO:0007669"/>
    <property type="project" value="UniProtKB-KW"/>
</dbReference>
<dbReference type="InterPro" id="IPR018187">
    <property type="entry name" value="Asp/Glu_racemase_AS_1"/>
</dbReference>
<proteinExistence type="inferred from homology"/>
<keyword evidence="4 7" id="KW-0573">Peptidoglycan synthesis</keyword>
<comment type="pathway">
    <text evidence="7">Cell wall biogenesis; peptidoglycan biosynthesis.</text>
</comment>
<dbReference type="InterPro" id="IPR001920">
    <property type="entry name" value="Asp/Glu_race"/>
</dbReference>
<sequence length="266" mass="29392">MSDSLTSNILFFDSGVGGLSVYQQVKQTLPDHNYFYLYDNEAYPYGELREDVLIDRVLNLVSRIVIQEQIDLVVIACNTASTIALPSLRQILSIPVVGVVPAIKPACRLSNQSVALIATPATVKRDYINTLINEFSNNVPVVMLGSTTLVHMAEKKLQGESVDLELLKQELAPLINKIDVAVLGCTHFPLIKSEINKVLSDKVTLIDSGDAVARRVKSLLANLPSKHRCQSNKAFATVLDEKSKKLQKCLISMGFDSTSLFRYQKI</sequence>
<dbReference type="GO" id="GO:0008360">
    <property type="term" value="P:regulation of cell shape"/>
    <property type="evidence" value="ECO:0007669"/>
    <property type="project" value="UniProtKB-KW"/>
</dbReference>
<evidence type="ECO:0000256" key="3">
    <source>
        <dbReference type="ARBA" id="ARBA00022960"/>
    </source>
</evidence>
<dbReference type="InterPro" id="IPR015942">
    <property type="entry name" value="Asp/Glu/hydantoin_racemase"/>
</dbReference>
<keyword evidence="6 7" id="KW-0961">Cell wall biogenesis/degradation</keyword>
<evidence type="ECO:0000313" key="8">
    <source>
        <dbReference type="EMBL" id="RQW61526.1"/>
    </source>
</evidence>
<dbReference type="PANTHER" id="PTHR21198">
    <property type="entry name" value="GLUTAMATE RACEMASE"/>
    <property type="match status" value="1"/>
</dbReference>
<dbReference type="RefSeq" id="WP_124938881.1">
    <property type="nucleotide sequence ID" value="NZ_RJVQ01000012.1"/>
</dbReference>
<dbReference type="PANTHER" id="PTHR21198:SF2">
    <property type="entry name" value="GLUTAMATE RACEMASE"/>
    <property type="match status" value="1"/>
</dbReference>
<organism evidence="8 9">
    <name type="scientific">Vibrio viridaestus</name>
    <dbReference type="NCBI Taxonomy" id="2487322"/>
    <lineage>
        <taxon>Bacteria</taxon>
        <taxon>Pseudomonadati</taxon>
        <taxon>Pseudomonadota</taxon>
        <taxon>Gammaproteobacteria</taxon>
        <taxon>Vibrionales</taxon>
        <taxon>Vibrionaceae</taxon>
        <taxon>Vibrio</taxon>
    </lineage>
</organism>
<keyword evidence="5 7" id="KW-0413">Isomerase</keyword>
<dbReference type="OrthoDB" id="9801055at2"/>
<dbReference type="PROSITE" id="PS00923">
    <property type="entry name" value="ASP_GLU_RACEMASE_1"/>
    <property type="match status" value="1"/>
</dbReference>
<feature type="active site" description="Proton donor/acceptor" evidence="7">
    <location>
        <position position="185"/>
    </location>
</feature>